<protein>
    <recommendedName>
        <fullName evidence="3">Preprotein translocase subunit SecB</fullName>
    </recommendedName>
</protein>
<dbReference type="Gene3D" id="3.10.420.10">
    <property type="entry name" value="SecB-like"/>
    <property type="match status" value="1"/>
</dbReference>
<gene>
    <name evidence="1" type="ORF">B6N23_00135</name>
</gene>
<keyword evidence="2" id="KW-1185">Reference proteome</keyword>
<evidence type="ECO:0008006" key="3">
    <source>
        <dbReference type="Google" id="ProtNLM"/>
    </source>
</evidence>
<dbReference type="EMBL" id="CP131913">
    <property type="protein sequence ID" value="WLI73404.1"/>
    <property type="molecule type" value="Genomic_DNA"/>
</dbReference>
<name>A0ABY9H4T3_9GAMM</name>
<sequence>MSVQLQMSPLQLKELLYKKILIEAAVDLTEAEGYWAPTFDFEGVKLVADLAVGFAKGQQDDPRQFMVEMTVAIPNNPEDGKRAPYTLDIQAQAWIEVADGIPKDKRREIVEVNGASLILGAIRELVLQVTGRSGLGPMLLPTLRFLPQPAPGSDPSANLGKTHA</sequence>
<dbReference type="Proteomes" id="UP001235344">
    <property type="component" value="Chromosome"/>
</dbReference>
<organism evidence="1 2">
    <name type="scientific">Halomonas alkalicola</name>
    <dbReference type="NCBI Taxonomy" id="1930622"/>
    <lineage>
        <taxon>Bacteria</taxon>
        <taxon>Pseudomonadati</taxon>
        <taxon>Pseudomonadota</taxon>
        <taxon>Gammaproteobacteria</taxon>
        <taxon>Oceanospirillales</taxon>
        <taxon>Halomonadaceae</taxon>
        <taxon>Halomonas</taxon>
    </lineage>
</organism>
<dbReference type="InterPro" id="IPR035958">
    <property type="entry name" value="SecB-like_sf"/>
</dbReference>
<evidence type="ECO:0000313" key="1">
    <source>
        <dbReference type="EMBL" id="WLI73404.1"/>
    </source>
</evidence>
<reference evidence="1 2" key="1">
    <citation type="submission" date="2023-08" db="EMBL/GenBank/DDBJ databases">
        <title>Transcriptome Analysis of Halomonas alkalicola CICC 11012s to Identify the Genes Involved in Alkaline Tolerances.</title>
        <authorList>
            <person name="Zhai L."/>
        </authorList>
    </citation>
    <scope>NUCLEOTIDE SEQUENCE [LARGE SCALE GENOMIC DNA]</scope>
    <source>
        <strain evidence="1 2">CICC 11012s</strain>
    </source>
</reference>
<accession>A0ABY9H4T3</accession>
<dbReference type="SUPFAM" id="SSF54611">
    <property type="entry name" value="SecB-like"/>
    <property type="match status" value="1"/>
</dbReference>
<dbReference type="RefSeq" id="WP_305501036.1">
    <property type="nucleotide sequence ID" value="NZ_CP131913.1"/>
</dbReference>
<evidence type="ECO:0000313" key="2">
    <source>
        <dbReference type="Proteomes" id="UP001235344"/>
    </source>
</evidence>
<proteinExistence type="predicted"/>